<dbReference type="NCBIfam" id="TIGR00254">
    <property type="entry name" value="GGDEF"/>
    <property type="match status" value="1"/>
</dbReference>
<accession>A0A1C1YVH0</accession>
<keyword evidence="1" id="KW-1133">Transmembrane helix</keyword>
<keyword evidence="5" id="KW-1185">Reference proteome</keyword>
<dbReference type="InterPro" id="IPR050706">
    <property type="entry name" value="Cyclic-di-GMP_PDE-like"/>
</dbReference>
<dbReference type="Proteomes" id="UP000094795">
    <property type="component" value="Unassembled WGS sequence"/>
</dbReference>
<dbReference type="InterPro" id="IPR029787">
    <property type="entry name" value="Nucleotide_cyclase"/>
</dbReference>
<dbReference type="Gene3D" id="3.30.70.270">
    <property type="match status" value="1"/>
</dbReference>
<organism evidence="4 5">
    <name type="scientific">Hoeflea olei</name>
    <dbReference type="NCBI Taxonomy" id="1480615"/>
    <lineage>
        <taxon>Bacteria</taxon>
        <taxon>Pseudomonadati</taxon>
        <taxon>Pseudomonadota</taxon>
        <taxon>Alphaproteobacteria</taxon>
        <taxon>Hyphomicrobiales</taxon>
        <taxon>Rhizobiaceae</taxon>
        <taxon>Hoeflea</taxon>
    </lineage>
</organism>
<dbReference type="AlphaFoldDB" id="A0A1C1YVH0"/>
<dbReference type="GO" id="GO:0071111">
    <property type="term" value="F:cyclic-guanylate-specific phosphodiesterase activity"/>
    <property type="evidence" value="ECO:0007669"/>
    <property type="project" value="InterPro"/>
</dbReference>
<protein>
    <submittedName>
        <fullName evidence="4">Histidine kinase</fullName>
    </submittedName>
</protein>
<keyword evidence="1" id="KW-0812">Transmembrane</keyword>
<dbReference type="SUPFAM" id="SSF141868">
    <property type="entry name" value="EAL domain-like"/>
    <property type="match status" value="1"/>
</dbReference>
<dbReference type="OrthoDB" id="9814202at2"/>
<dbReference type="PROSITE" id="PS50887">
    <property type="entry name" value="GGDEF"/>
    <property type="match status" value="1"/>
</dbReference>
<dbReference type="PROSITE" id="PS50883">
    <property type="entry name" value="EAL"/>
    <property type="match status" value="1"/>
</dbReference>
<dbReference type="Pfam" id="PF00990">
    <property type="entry name" value="GGDEF"/>
    <property type="match status" value="1"/>
</dbReference>
<dbReference type="EMBL" id="LQZT01000013">
    <property type="protein sequence ID" value="OCW57501.1"/>
    <property type="molecule type" value="Genomic_DNA"/>
</dbReference>
<feature type="transmembrane region" description="Helical" evidence="1">
    <location>
        <begin position="59"/>
        <end position="77"/>
    </location>
</feature>
<dbReference type="SUPFAM" id="SSF55073">
    <property type="entry name" value="Nucleotide cyclase"/>
    <property type="match status" value="1"/>
</dbReference>
<evidence type="ECO:0000313" key="4">
    <source>
        <dbReference type="EMBL" id="OCW57501.1"/>
    </source>
</evidence>
<dbReference type="InterPro" id="IPR001633">
    <property type="entry name" value="EAL_dom"/>
</dbReference>
<dbReference type="PANTHER" id="PTHR33121">
    <property type="entry name" value="CYCLIC DI-GMP PHOSPHODIESTERASE PDEF"/>
    <property type="match status" value="1"/>
</dbReference>
<keyword evidence="4" id="KW-0808">Transferase</keyword>
<dbReference type="Pfam" id="PF00563">
    <property type="entry name" value="EAL"/>
    <property type="match status" value="1"/>
</dbReference>
<dbReference type="CDD" id="cd01949">
    <property type="entry name" value="GGDEF"/>
    <property type="match status" value="1"/>
</dbReference>
<feature type="transmembrane region" description="Helical" evidence="1">
    <location>
        <begin position="151"/>
        <end position="175"/>
    </location>
</feature>
<keyword evidence="4" id="KW-0418">Kinase</keyword>
<dbReference type="InterPro" id="IPR000160">
    <property type="entry name" value="GGDEF_dom"/>
</dbReference>
<dbReference type="SMART" id="SM00267">
    <property type="entry name" value="GGDEF"/>
    <property type="match status" value="1"/>
</dbReference>
<evidence type="ECO:0000259" key="3">
    <source>
        <dbReference type="PROSITE" id="PS50887"/>
    </source>
</evidence>
<keyword evidence="1" id="KW-0472">Membrane</keyword>
<dbReference type="InterPro" id="IPR035919">
    <property type="entry name" value="EAL_sf"/>
</dbReference>
<sequence length="653" mass="70944">MLRSLFGRLSHLFFVPGENPGLLKAQYEVFSRQVPLMYSIVLVNAWALALNFIPVAPAWLTIYLPVGFTLICGARLWGWWRSRGVVPTARMARRALTLTNLFAVALTVTLTGWALALYPYGDPYLQGNIAFFIGISGLGVIICLQQLRSAAFIAAIVINLMFFVYFSLSGIASFASMAGNLLLVSIALLMVVTVQFRHFAGAVQARRKVEAVGRENFRLANLDSLTGLPNRRSFFSHLDEVFAATGTRRLAVGIIDLDGFKPVNDLYGHKLGDTLLVQVGHRLSGLMKQNCHLARLGGDEFALVIADCPPDAELLAFGEKICMALRDPFVLPEATLQLAGTIGFAVYPELAVGAEELYESADYALYQAKRTTRGHSMLFSQSHVKAIQREKQIEQALRQADLEAEIAVYFQPIVDIGSDRTVAFEALARWTSPTLGSVPPGQFIPVAERIGLIGQLTRVLLRKALASAGAWPGEVGLSFNLSTHDISSSESAIALAGIIMASGIDPRRLDFEITETAMMYDFAQAKSAINMLKTMGCGIALDDFGTGYSSLSQLHALPLTKIKIDRSFVTELHKNPASLKIVKSLLALSSDMGLRCVTEGVETEEELAALRQLGGKLVQGYLFSRPISETDATEYLLQDGAAETAARIASGGA</sequence>
<feature type="domain" description="GGDEF" evidence="3">
    <location>
        <begin position="248"/>
        <end position="381"/>
    </location>
</feature>
<evidence type="ECO:0000313" key="5">
    <source>
        <dbReference type="Proteomes" id="UP000094795"/>
    </source>
</evidence>
<feature type="transmembrane region" description="Helical" evidence="1">
    <location>
        <begin position="34"/>
        <end position="53"/>
    </location>
</feature>
<comment type="caution">
    <text evidence="4">The sequence shown here is derived from an EMBL/GenBank/DDBJ whole genome shotgun (WGS) entry which is preliminary data.</text>
</comment>
<feature type="transmembrane region" description="Helical" evidence="1">
    <location>
        <begin position="124"/>
        <end position="144"/>
    </location>
</feature>
<proteinExistence type="predicted"/>
<dbReference type="Gene3D" id="3.20.20.450">
    <property type="entry name" value="EAL domain"/>
    <property type="match status" value="1"/>
</dbReference>
<dbReference type="STRING" id="1480615.AWJ14_13175"/>
<dbReference type="SMART" id="SM00052">
    <property type="entry name" value="EAL"/>
    <property type="match status" value="1"/>
</dbReference>
<dbReference type="PANTHER" id="PTHR33121:SF71">
    <property type="entry name" value="OXYGEN SENSOR PROTEIN DOSP"/>
    <property type="match status" value="1"/>
</dbReference>
<reference evidence="4 5" key="1">
    <citation type="submission" date="2015-12" db="EMBL/GenBank/DDBJ databases">
        <authorList>
            <person name="Shamseldin A."/>
            <person name="Moawad H."/>
            <person name="Abd El-Rahim W.M."/>
            <person name="Sadowsky M.J."/>
        </authorList>
    </citation>
    <scope>NUCLEOTIDE SEQUENCE [LARGE SCALE GENOMIC DNA]</scope>
    <source>
        <strain evidence="4 5">JC234</strain>
    </source>
</reference>
<evidence type="ECO:0000259" key="2">
    <source>
        <dbReference type="PROSITE" id="PS50883"/>
    </source>
</evidence>
<name>A0A1C1YVH0_9HYPH</name>
<feature type="domain" description="EAL" evidence="2">
    <location>
        <begin position="390"/>
        <end position="640"/>
    </location>
</feature>
<dbReference type="CDD" id="cd01948">
    <property type="entry name" value="EAL"/>
    <property type="match status" value="1"/>
</dbReference>
<evidence type="ECO:0000256" key="1">
    <source>
        <dbReference type="SAM" id="Phobius"/>
    </source>
</evidence>
<gene>
    <name evidence="4" type="ORF">AWJ14_13175</name>
</gene>
<feature type="transmembrane region" description="Helical" evidence="1">
    <location>
        <begin position="98"/>
        <end position="118"/>
    </location>
</feature>
<dbReference type="InterPro" id="IPR043128">
    <property type="entry name" value="Rev_trsase/Diguanyl_cyclase"/>
</dbReference>
<dbReference type="GO" id="GO:0016301">
    <property type="term" value="F:kinase activity"/>
    <property type="evidence" value="ECO:0007669"/>
    <property type="project" value="UniProtKB-KW"/>
</dbReference>